<name>A0A6G7YTG8_9SPHN</name>
<gene>
    <name evidence="2" type="ORF">G7077_08955</name>
</gene>
<dbReference type="Pfam" id="PF13619">
    <property type="entry name" value="KTSC"/>
    <property type="match status" value="1"/>
</dbReference>
<evidence type="ECO:0000313" key="2">
    <source>
        <dbReference type="EMBL" id="QIK80033.1"/>
    </source>
</evidence>
<dbReference type="AlphaFoldDB" id="A0A6G7YTG8"/>
<evidence type="ECO:0000259" key="1">
    <source>
        <dbReference type="Pfam" id="PF13619"/>
    </source>
</evidence>
<feature type="domain" description="KTSC" evidence="1">
    <location>
        <begin position="2"/>
        <end position="59"/>
    </location>
</feature>
<dbReference type="EMBL" id="CP049869">
    <property type="protein sequence ID" value="QIK80033.1"/>
    <property type="molecule type" value="Genomic_DNA"/>
</dbReference>
<protein>
    <submittedName>
        <fullName evidence="2">KTSC domain-containing protein</fullName>
    </submittedName>
</protein>
<reference evidence="2 3" key="1">
    <citation type="submission" date="2020-03" db="EMBL/GenBank/DDBJ databases">
        <title>Sphingomonas sp. nov., isolated from fish.</title>
        <authorList>
            <person name="Hyun D.-W."/>
            <person name="Bae J.-W."/>
        </authorList>
    </citation>
    <scope>NUCLEOTIDE SEQUENCE [LARGE SCALE GENOMIC DNA]</scope>
    <source>
        <strain evidence="2 3">HDW15B</strain>
    </source>
</reference>
<sequence length="74" mass="8464">MESSVIRGAWYRPDQAELDLLFVSGRRYVYSDVPPEVAQGFAAAASKGVFYNRTIRNAFPCREVSRRRRRIVPG</sequence>
<dbReference type="InterPro" id="IPR025309">
    <property type="entry name" value="KTSC_dom"/>
</dbReference>
<dbReference type="KEGG" id="spii:G7077_08955"/>
<accession>A0A6G7YTG8</accession>
<organism evidence="2 3">
    <name type="scientific">Sphingomonas piscis</name>
    <dbReference type="NCBI Taxonomy" id="2714943"/>
    <lineage>
        <taxon>Bacteria</taxon>
        <taxon>Pseudomonadati</taxon>
        <taxon>Pseudomonadota</taxon>
        <taxon>Alphaproteobacteria</taxon>
        <taxon>Sphingomonadales</taxon>
        <taxon>Sphingomonadaceae</taxon>
        <taxon>Sphingomonas</taxon>
    </lineage>
</organism>
<proteinExistence type="predicted"/>
<keyword evidence="3" id="KW-1185">Reference proteome</keyword>
<evidence type="ECO:0000313" key="3">
    <source>
        <dbReference type="Proteomes" id="UP000503222"/>
    </source>
</evidence>
<dbReference type="Proteomes" id="UP000503222">
    <property type="component" value="Chromosome"/>
</dbReference>